<accession>C3X3N3</accession>
<dbReference type="eggNOG" id="COG0545">
    <property type="taxonomic scope" value="Bacteria"/>
</dbReference>
<keyword evidence="4 5" id="KW-0413">Isomerase</keyword>
<keyword evidence="3 5" id="KW-0697">Rotamase</keyword>
<dbReference type="PANTHER" id="PTHR43811:SF19">
    <property type="entry name" value="39 KDA FK506-BINDING NUCLEAR PROTEIN"/>
    <property type="match status" value="1"/>
</dbReference>
<dbReference type="PROSITE" id="PS50059">
    <property type="entry name" value="FKBP_PPIASE"/>
    <property type="match status" value="1"/>
</dbReference>
<proteinExistence type="inferred from homology"/>
<comment type="caution">
    <text evidence="9">The sequence shown here is derived from an EMBL/GenBank/DDBJ whole genome shotgun (WGS) entry which is preliminary data.</text>
</comment>
<evidence type="ECO:0000256" key="6">
    <source>
        <dbReference type="RuleBase" id="RU003915"/>
    </source>
</evidence>
<comment type="similarity">
    <text evidence="2 6">Belongs to the FKBP-type PPIase family.</text>
</comment>
<evidence type="ECO:0000256" key="7">
    <source>
        <dbReference type="SAM" id="SignalP"/>
    </source>
</evidence>
<feature type="domain" description="PPIase FKBP-type" evidence="8">
    <location>
        <begin position="84"/>
        <end position="169"/>
    </location>
</feature>
<gene>
    <name evidence="9" type="ORF">OFAG_00972</name>
</gene>
<organism evidence="9 10">
    <name type="scientific">Oxalobacter paraformigenes</name>
    <dbReference type="NCBI Taxonomy" id="556268"/>
    <lineage>
        <taxon>Bacteria</taxon>
        <taxon>Pseudomonadati</taxon>
        <taxon>Pseudomonadota</taxon>
        <taxon>Betaproteobacteria</taxon>
        <taxon>Burkholderiales</taxon>
        <taxon>Oxalobacteraceae</taxon>
        <taxon>Oxalobacter</taxon>
    </lineage>
</organism>
<dbReference type="SUPFAM" id="SSF54534">
    <property type="entry name" value="FKBP-like"/>
    <property type="match status" value="1"/>
</dbReference>
<sequence>MRNSTRGLLLIASLALAGSAFAAPAGGIVEHPPVQSGYGTGPYGGYGPVGPLNSPAVVVPYLAPNGITVYPLQTSSNAVKPGPNSTVKVNYRGWLQNGTEFDSSYSRGQPAVFELNKTIPCWQQGLQTVPVGSKVKLVCPPSTAYGANQVGNIPPNSTLTYEIDLLEVMN</sequence>
<evidence type="ECO:0000256" key="2">
    <source>
        <dbReference type="ARBA" id="ARBA00006577"/>
    </source>
</evidence>
<dbReference type="RefSeq" id="WP_020995021.1">
    <property type="nucleotide sequence ID" value="NZ_CABMNL010000001.1"/>
</dbReference>
<dbReference type="GO" id="GO:0003755">
    <property type="term" value="F:peptidyl-prolyl cis-trans isomerase activity"/>
    <property type="evidence" value="ECO:0007669"/>
    <property type="project" value="UniProtKB-UniRule"/>
</dbReference>
<dbReference type="Gene3D" id="3.10.50.40">
    <property type="match status" value="1"/>
</dbReference>
<dbReference type="HOGENOM" id="CLU_1584859_0_0_4"/>
<dbReference type="AlphaFoldDB" id="C3X3N3"/>
<evidence type="ECO:0000313" key="9">
    <source>
        <dbReference type="EMBL" id="EEO27819.2"/>
    </source>
</evidence>
<feature type="signal peptide" evidence="7">
    <location>
        <begin position="1"/>
        <end position="22"/>
    </location>
</feature>
<dbReference type="EMBL" id="ACDP02000020">
    <property type="protein sequence ID" value="EEO27819.2"/>
    <property type="molecule type" value="Genomic_DNA"/>
</dbReference>
<evidence type="ECO:0000313" key="10">
    <source>
        <dbReference type="Proteomes" id="UP000003973"/>
    </source>
</evidence>
<protein>
    <recommendedName>
        <fullName evidence="6">Peptidyl-prolyl cis-trans isomerase</fullName>
        <ecNumber evidence="6">5.2.1.8</ecNumber>
    </recommendedName>
</protein>
<keyword evidence="10" id="KW-1185">Reference proteome</keyword>
<dbReference type="InterPro" id="IPR001179">
    <property type="entry name" value="PPIase_FKBP_dom"/>
</dbReference>
<evidence type="ECO:0000256" key="1">
    <source>
        <dbReference type="ARBA" id="ARBA00000971"/>
    </source>
</evidence>
<evidence type="ECO:0000256" key="4">
    <source>
        <dbReference type="ARBA" id="ARBA00023235"/>
    </source>
</evidence>
<evidence type="ECO:0000259" key="8">
    <source>
        <dbReference type="PROSITE" id="PS50059"/>
    </source>
</evidence>
<reference evidence="9" key="1">
    <citation type="submission" date="2011-10" db="EMBL/GenBank/DDBJ databases">
        <title>The Genome Sequence of Oxalobacter formigenes HOxBLS.</title>
        <authorList>
            <consortium name="The Broad Institute Genome Sequencing Platform"/>
            <person name="Earl A."/>
            <person name="Ward D."/>
            <person name="Feldgarden M."/>
            <person name="Gevers D."/>
            <person name="Allison M.J."/>
            <person name="Humphrey S."/>
            <person name="Young S.K."/>
            <person name="Zeng Q."/>
            <person name="Gargeya S."/>
            <person name="Fitzgerald M."/>
            <person name="Haas B."/>
            <person name="Abouelleil A."/>
            <person name="Alvarado L."/>
            <person name="Arachchi H.M."/>
            <person name="Berlin A."/>
            <person name="Brown A."/>
            <person name="Chapman S.B."/>
            <person name="Chen Z."/>
            <person name="Dunbar C."/>
            <person name="Freedman E."/>
            <person name="Gearin G."/>
            <person name="Goldberg J."/>
            <person name="Griggs A."/>
            <person name="Gujja S."/>
            <person name="Heiman D."/>
            <person name="Howarth C."/>
            <person name="Larson L."/>
            <person name="Lui A."/>
            <person name="MacDonald P.J.P."/>
            <person name="Montmayeur A."/>
            <person name="Murphy C."/>
            <person name="Neiman D."/>
            <person name="Pearson M."/>
            <person name="Priest M."/>
            <person name="Roberts A."/>
            <person name="Saif S."/>
            <person name="Shea T."/>
            <person name="Shenoy N."/>
            <person name="Sisk P."/>
            <person name="Stolte C."/>
            <person name="Sykes S."/>
            <person name="Wortman J."/>
            <person name="Nusbaum C."/>
            <person name="Birren B."/>
        </authorList>
    </citation>
    <scope>NUCLEOTIDE SEQUENCE [LARGE SCALE GENOMIC DNA]</scope>
    <source>
        <strain evidence="9">HOxBLS</strain>
    </source>
</reference>
<dbReference type="InterPro" id="IPR046357">
    <property type="entry name" value="PPIase_dom_sf"/>
</dbReference>
<feature type="chain" id="PRO_5002934078" description="Peptidyl-prolyl cis-trans isomerase" evidence="7">
    <location>
        <begin position="23"/>
        <end position="170"/>
    </location>
</feature>
<dbReference type="EC" id="5.2.1.8" evidence="6"/>
<dbReference type="Pfam" id="PF00254">
    <property type="entry name" value="FKBP_C"/>
    <property type="match status" value="1"/>
</dbReference>
<evidence type="ECO:0000256" key="5">
    <source>
        <dbReference type="PROSITE-ProRule" id="PRU00277"/>
    </source>
</evidence>
<comment type="catalytic activity">
    <reaction evidence="1 5 6">
        <text>[protein]-peptidylproline (omega=180) = [protein]-peptidylproline (omega=0)</text>
        <dbReference type="Rhea" id="RHEA:16237"/>
        <dbReference type="Rhea" id="RHEA-COMP:10747"/>
        <dbReference type="Rhea" id="RHEA-COMP:10748"/>
        <dbReference type="ChEBI" id="CHEBI:83833"/>
        <dbReference type="ChEBI" id="CHEBI:83834"/>
        <dbReference type="EC" id="5.2.1.8"/>
    </reaction>
</comment>
<dbReference type="PANTHER" id="PTHR43811">
    <property type="entry name" value="FKBP-TYPE PEPTIDYL-PROLYL CIS-TRANS ISOMERASE FKPA"/>
    <property type="match status" value="1"/>
</dbReference>
<evidence type="ECO:0000256" key="3">
    <source>
        <dbReference type="ARBA" id="ARBA00023110"/>
    </source>
</evidence>
<keyword evidence="7" id="KW-0732">Signal</keyword>
<dbReference type="Proteomes" id="UP000003973">
    <property type="component" value="Unassembled WGS sequence"/>
</dbReference>
<name>C3X3N3_9BURK</name>